<dbReference type="Gene3D" id="1.10.10.60">
    <property type="entry name" value="Homeodomain-like"/>
    <property type="match status" value="2"/>
</dbReference>
<keyword evidence="6" id="KW-1185">Reference proteome</keyword>
<dbReference type="SMART" id="SM00342">
    <property type="entry name" value="HTH_ARAC"/>
    <property type="match status" value="1"/>
</dbReference>
<dbReference type="InterPro" id="IPR029062">
    <property type="entry name" value="Class_I_gatase-like"/>
</dbReference>
<gene>
    <name evidence="5" type="primary">cdhR_3</name>
    <name evidence="5" type="ORF">VQ7734_02713</name>
</gene>
<evidence type="ECO:0000313" key="5">
    <source>
        <dbReference type="EMBL" id="SHO56944.1"/>
    </source>
</evidence>
<name>A0A1M7YWD7_9VIBR</name>
<dbReference type="OrthoDB" id="6057514at2"/>
<dbReference type="Pfam" id="PF12833">
    <property type="entry name" value="HTH_18"/>
    <property type="match status" value="1"/>
</dbReference>
<keyword evidence="1" id="KW-0805">Transcription regulation</keyword>
<keyword evidence="3" id="KW-0804">Transcription</keyword>
<dbReference type="PANTHER" id="PTHR46796:SF13">
    <property type="entry name" value="HTH-TYPE TRANSCRIPTIONAL ACTIVATOR RHAS"/>
    <property type="match status" value="1"/>
</dbReference>
<proteinExistence type="predicted"/>
<protein>
    <submittedName>
        <fullName evidence="5">HTH-type transcriptional regulator CdhR</fullName>
    </submittedName>
</protein>
<evidence type="ECO:0000256" key="1">
    <source>
        <dbReference type="ARBA" id="ARBA00023015"/>
    </source>
</evidence>
<dbReference type="Gene3D" id="3.40.50.880">
    <property type="match status" value="1"/>
</dbReference>
<dbReference type="RefSeq" id="WP_073583413.1">
    <property type="nucleotide sequence ID" value="NZ_AP024898.1"/>
</dbReference>
<dbReference type="Proteomes" id="UP000184600">
    <property type="component" value="Unassembled WGS sequence"/>
</dbReference>
<sequence>MKALHNDAQTVSPACRIAVYMPGSTSLFSTGAAEAPFSAVNQLLGEEKYQLLWLSHPCQPTDERLRLPGPDILDDFECDLLMIVSHTAPEQPLLTAEKIKLQHLVQKRNVQIIAAHAGPFWLAECDLVTSQPVALHWSLMESFSERFPALIVSDHLYTTKDQVTTCAGQAALLDCLIQWIENREGHELAYAISDLLCLDRIRSADERQRIPAKHAGETQPRLTMAIELMENNIEEPLSTGEIASLVNISRRQLERLFKRYLDTMPARYYLQLRLKKARQLLLTTNTSIVQIGLHCGFSSGAHFSSAYKSYYQITPREERSKKFHPDRV</sequence>
<dbReference type="PROSITE" id="PS01124">
    <property type="entry name" value="HTH_ARAC_FAMILY_2"/>
    <property type="match status" value="1"/>
</dbReference>
<keyword evidence="2" id="KW-0238">DNA-binding</keyword>
<accession>A0A1M7YWD7</accession>
<dbReference type="InterPro" id="IPR050204">
    <property type="entry name" value="AraC_XylS_family_regulators"/>
</dbReference>
<reference evidence="6" key="1">
    <citation type="submission" date="2016-12" db="EMBL/GenBank/DDBJ databases">
        <authorList>
            <person name="Rodrigo-Torres L."/>
            <person name="Arahal R.D."/>
            <person name="Lucena T."/>
        </authorList>
    </citation>
    <scope>NUCLEOTIDE SEQUENCE [LARGE SCALE GENOMIC DNA]</scope>
</reference>
<dbReference type="SUPFAM" id="SSF46689">
    <property type="entry name" value="Homeodomain-like"/>
    <property type="match status" value="2"/>
</dbReference>
<dbReference type="InterPro" id="IPR018062">
    <property type="entry name" value="HTH_AraC-typ_CS"/>
</dbReference>
<dbReference type="InterPro" id="IPR018060">
    <property type="entry name" value="HTH_AraC"/>
</dbReference>
<organism evidence="5 6">
    <name type="scientific">Vibrio quintilis</name>
    <dbReference type="NCBI Taxonomy" id="1117707"/>
    <lineage>
        <taxon>Bacteria</taxon>
        <taxon>Pseudomonadati</taxon>
        <taxon>Pseudomonadota</taxon>
        <taxon>Gammaproteobacteria</taxon>
        <taxon>Vibrionales</taxon>
        <taxon>Vibrionaceae</taxon>
        <taxon>Vibrio</taxon>
    </lineage>
</organism>
<dbReference type="EMBL" id="FRFG01000031">
    <property type="protein sequence ID" value="SHO56944.1"/>
    <property type="molecule type" value="Genomic_DNA"/>
</dbReference>
<dbReference type="GO" id="GO:0003700">
    <property type="term" value="F:DNA-binding transcription factor activity"/>
    <property type="evidence" value="ECO:0007669"/>
    <property type="project" value="InterPro"/>
</dbReference>
<feature type="domain" description="HTH araC/xylS-type" evidence="4">
    <location>
        <begin position="223"/>
        <end position="321"/>
    </location>
</feature>
<dbReference type="GO" id="GO:0043565">
    <property type="term" value="F:sequence-specific DNA binding"/>
    <property type="evidence" value="ECO:0007669"/>
    <property type="project" value="InterPro"/>
</dbReference>
<dbReference type="PROSITE" id="PS00041">
    <property type="entry name" value="HTH_ARAC_FAMILY_1"/>
    <property type="match status" value="1"/>
</dbReference>
<dbReference type="SUPFAM" id="SSF52317">
    <property type="entry name" value="Class I glutamine amidotransferase-like"/>
    <property type="match status" value="1"/>
</dbReference>
<dbReference type="STRING" id="1117707.VQ7734_02713"/>
<evidence type="ECO:0000256" key="2">
    <source>
        <dbReference type="ARBA" id="ARBA00023125"/>
    </source>
</evidence>
<evidence type="ECO:0000313" key="6">
    <source>
        <dbReference type="Proteomes" id="UP000184600"/>
    </source>
</evidence>
<evidence type="ECO:0000256" key="3">
    <source>
        <dbReference type="ARBA" id="ARBA00023163"/>
    </source>
</evidence>
<dbReference type="AlphaFoldDB" id="A0A1M7YWD7"/>
<dbReference type="PANTHER" id="PTHR46796">
    <property type="entry name" value="HTH-TYPE TRANSCRIPTIONAL ACTIVATOR RHAS-RELATED"/>
    <property type="match status" value="1"/>
</dbReference>
<dbReference type="InterPro" id="IPR009057">
    <property type="entry name" value="Homeodomain-like_sf"/>
</dbReference>
<evidence type="ECO:0000259" key="4">
    <source>
        <dbReference type="PROSITE" id="PS01124"/>
    </source>
</evidence>